<reference evidence="1" key="1">
    <citation type="submission" date="2014-11" db="EMBL/GenBank/DDBJ databases">
        <authorList>
            <person name="Amaro Gonzalez C."/>
        </authorList>
    </citation>
    <scope>NUCLEOTIDE SEQUENCE</scope>
</reference>
<evidence type="ECO:0000313" key="1">
    <source>
        <dbReference type="EMBL" id="JAH65742.1"/>
    </source>
</evidence>
<sequence length="24" mass="2890">MKGANKLTVCFYCLRQFYVILDTY</sequence>
<proteinExistence type="predicted"/>
<dbReference type="EMBL" id="GBXM01042835">
    <property type="protein sequence ID" value="JAH65742.1"/>
    <property type="molecule type" value="Transcribed_RNA"/>
</dbReference>
<organism evidence="1">
    <name type="scientific">Anguilla anguilla</name>
    <name type="common">European freshwater eel</name>
    <name type="synonym">Muraena anguilla</name>
    <dbReference type="NCBI Taxonomy" id="7936"/>
    <lineage>
        <taxon>Eukaryota</taxon>
        <taxon>Metazoa</taxon>
        <taxon>Chordata</taxon>
        <taxon>Craniata</taxon>
        <taxon>Vertebrata</taxon>
        <taxon>Euteleostomi</taxon>
        <taxon>Actinopterygii</taxon>
        <taxon>Neopterygii</taxon>
        <taxon>Teleostei</taxon>
        <taxon>Anguilliformes</taxon>
        <taxon>Anguillidae</taxon>
        <taxon>Anguilla</taxon>
    </lineage>
</organism>
<reference evidence="1" key="2">
    <citation type="journal article" date="2015" name="Fish Shellfish Immunol.">
        <title>Early steps in the European eel (Anguilla anguilla)-Vibrio vulnificus interaction in the gills: Role of the RtxA13 toxin.</title>
        <authorList>
            <person name="Callol A."/>
            <person name="Pajuelo D."/>
            <person name="Ebbesson L."/>
            <person name="Teles M."/>
            <person name="MacKenzie S."/>
            <person name="Amaro C."/>
        </authorList>
    </citation>
    <scope>NUCLEOTIDE SEQUENCE</scope>
</reference>
<accession>A0A0E9UJ23</accession>
<protein>
    <submittedName>
        <fullName evidence="1">Uncharacterized protein</fullName>
    </submittedName>
</protein>
<dbReference type="AlphaFoldDB" id="A0A0E9UJ23"/>
<name>A0A0E9UJ23_ANGAN</name>